<keyword evidence="13 18" id="KW-0418">Kinase</keyword>
<dbReference type="RefSeq" id="WP_262536146.1">
    <property type="nucleotide sequence ID" value="NZ_JAJEQN010000004.1"/>
</dbReference>
<dbReference type="EC" id="2.7.7.62" evidence="9"/>
<dbReference type="Proteomes" id="UP001198200">
    <property type="component" value="Unassembled WGS sequence"/>
</dbReference>
<proteinExistence type="inferred from homology"/>
<evidence type="ECO:0000313" key="18">
    <source>
        <dbReference type="EMBL" id="MCC2220472.1"/>
    </source>
</evidence>
<keyword evidence="19" id="KW-1185">Reference proteome</keyword>
<evidence type="ECO:0000256" key="2">
    <source>
        <dbReference type="ARBA" id="ARBA00000711"/>
    </source>
</evidence>
<dbReference type="GO" id="GO:0009236">
    <property type="term" value="P:cobalamin biosynthetic process"/>
    <property type="evidence" value="ECO:0007669"/>
    <property type="project" value="UniProtKB-KW"/>
</dbReference>
<evidence type="ECO:0000313" key="19">
    <source>
        <dbReference type="Proteomes" id="UP001198200"/>
    </source>
</evidence>
<evidence type="ECO:0000256" key="7">
    <source>
        <dbReference type="ARBA" id="ARBA00007490"/>
    </source>
</evidence>
<evidence type="ECO:0000256" key="12">
    <source>
        <dbReference type="ARBA" id="ARBA00022741"/>
    </source>
</evidence>
<comment type="similarity">
    <text evidence="7">Belongs to the CobU/CobP family.</text>
</comment>
<comment type="catalytic activity">
    <reaction evidence="2">
        <text>adenosylcob(III)inamide phosphate + GTP + H(+) = adenosylcob(III)inamide-GDP + diphosphate</text>
        <dbReference type="Rhea" id="RHEA:22712"/>
        <dbReference type="ChEBI" id="CHEBI:15378"/>
        <dbReference type="ChEBI" id="CHEBI:33019"/>
        <dbReference type="ChEBI" id="CHEBI:37565"/>
        <dbReference type="ChEBI" id="CHEBI:58502"/>
        <dbReference type="ChEBI" id="CHEBI:60487"/>
        <dbReference type="EC" id="2.7.7.62"/>
    </reaction>
</comment>
<protein>
    <recommendedName>
        <fullName evidence="16">Adenosylcobinamide kinase</fullName>
        <ecNumber evidence="8">2.7.1.156</ecNumber>
        <ecNumber evidence="9">2.7.7.62</ecNumber>
    </recommendedName>
    <alternativeName>
        <fullName evidence="17">Adenosylcobinamide-phosphate guanylyltransferase</fullName>
    </alternativeName>
</protein>
<sequence>MELYIGGFAQGKLEYVKRRYNENQKTEKLFVKVIDCADSHYKKMLLETECDVLILNHLHLWVRDLLDEGMEEEKIQTTILSWIKSNPDVIVICDELGNGIVPIKKQERIWREQTGRLMIELAKQAERVERILCGLGQRLK</sequence>
<dbReference type="GO" id="GO:0008820">
    <property type="term" value="F:cobinamide phosphate guanylyltransferase activity"/>
    <property type="evidence" value="ECO:0007669"/>
    <property type="project" value="UniProtKB-EC"/>
</dbReference>
<comment type="function">
    <text evidence="4">Catalyzes ATP-dependent phosphorylation of adenosylcobinamide and addition of GMP to adenosylcobinamide phosphate.</text>
</comment>
<comment type="caution">
    <text evidence="18">The sequence shown here is derived from an EMBL/GenBank/DDBJ whole genome shotgun (WGS) entry which is preliminary data.</text>
</comment>
<keyword evidence="18" id="KW-0548">Nucleotidyltransferase</keyword>
<accession>A0AAE3E322</accession>
<dbReference type="SUPFAM" id="SSF52540">
    <property type="entry name" value="P-loop containing nucleoside triphosphate hydrolases"/>
    <property type="match status" value="1"/>
</dbReference>
<name>A0AAE3E322_9FIRM</name>
<evidence type="ECO:0000256" key="5">
    <source>
        <dbReference type="ARBA" id="ARBA00004692"/>
    </source>
</evidence>
<evidence type="ECO:0000256" key="8">
    <source>
        <dbReference type="ARBA" id="ARBA00012016"/>
    </source>
</evidence>
<evidence type="ECO:0000256" key="17">
    <source>
        <dbReference type="ARBA" id="ARBA00030571"/>
    </source>
</evidence>
<gene>
    <name evidence="18" type="ORF">LKD48_02245</name>
</gene>
<dbReference type="PANTHER" id="PTHR34848:SF1">
    <property type="entry name" value="BIFUNCTIONAL ADENOSYLCOBALAMIN BIOSYNTHESIS PROTEIN COBU"/>
    <property type="match status" value="1"/>
</dbReference>
<dbReference type="PANTHER" id="PTHR34848">
    <property type="match status" value="1"/>
</dbReference>
<evidence type="ECO:0000256" key="9">
    <source>
        <dbReference type="ARBA" id="ARBA00012523"/>
    </source>
</evidence>
<evidence type="ECO:0000256" key="10">
    <source>
        <dbReference type="ARBA" id="ARBA00022573"/>
    </source>
</evidence>
<dbReference type="GO" id="GO:0005524">
    <property type="term" value="F:ATP binding"/>
    <property type="evidence" value="ECO:0007669"/>
    <property type="project" value="UniProtKB-KW"/>
</dbReference>
<dbReference type="InterPro" id="IPR003203">
    <property type="entry name" value="CobU/CobP"/>
</dbReference>
<organism evidence="18 19">
    <name type="scientific">Anthropogastromicrobium aceti</name>
    <dbReference type="NCBI Taxonomy" id="2981768"/>
    <lineage>
        <taxon>Bacteria</taxon>
        <taxon>Bacillati</taxon>
        <taxon>Bacillota</taxon>
        <taxon>Clostridia</taxon>
        <taxon>Lachnospirales</taxon>
        <taxon>Lachnospiraceae</taxon>
        <taxon>Anthropogastromicrobium</taxon>
    </lineage>
</organism>
<dbReference type="GO" id="GO:0005525">
    <property type="term" value="F:GTP binding"/>
    <property type="evidence" value="ECO:0007669"/>
    <property type="project" value="UniProtKB-KW"/>
</dbReference>
<keyword evidence="15" id="KW-0342">GTP-binding</keyword>
<comment type="catalytic activity">
    <reaction evidence="3">
        <text>adenosylcob(III)inamide + GTP = adenosylcob(III)inamide phosphate + GDP + H(+)</text>
        <dbReference type="Rhea" id="RHEA:15765"/>
        <dbReference type="ChEBI" id="CHEBI:2480"/>
        <dbReference type="ChEBI" id="CHEBI:15378"/>
        <dbReference type="ChEBI" id="CHEBI:37565"/>
        <dbReference type="ChEBI" id="CHEBI:58189"/>
        <dbReference type="ChEBI" id="CHEBI:58502"/>
        <dbReference type="EC" id="2.7.1.156"/>
    </reaction>
</comment>
<evidence type="ECO:0000256" key="11">
    <source>
        <dbReference type="ARBA" id="ARBA00022679"/>
    </source>
</evidence>
<dbReference type="EC" id="2.7.1.156" evidence="8"/>
<dbReference type="Pfam" id="PF02283">
    <property type="entry name" value="CobU"/>
    <property type="match status" value="1"/>
</dbReference>
<keyword evidence="14" id="KW-0067">ATP-binding</keyword>
<dbReference type="AlphaFoldDB" id="A0AAE3E322"/>
<evidence type="ECO:0000256" key="16">
    <source>
        <dbReference type="ARBA" id="ARBA00029570"/>
    </source>
</evidence>
<comment type="pathway">
    <text evidence="5">Cofactor biosynthesis; adenosylcobalamin biosynthesis; adenosylcobalamin from cob(II)yrinate a,c-diamide: step 6/7.</text>
</comment>
<dbReference type="GO" id="GO:0043752">
    <property type="term" value="F:adenosylcobinamide kinase activity"/>
    <property type="evidence" value="ECO:0007669"/>
    <property type="project" value="UniProtKB-EC"/>
</dbReference>
<evidence type="ECO:0000256" key="15">
    <source>
        <dbReference type="ARBA" id="ARBA00023134"/>
    </source>
</evidence>
<keyword evidence="11" id="KW-0808">Transferase</keyword>
<evidence type="ECO:0000256" key="14">
    <source>
        <dbReference type="ARBA" id="ARBA00022840"/>
    </source>
</evidence>
<evidence type="ECO:0000256" key="6">
    <source>
        <dbReference type="ARBA" id="ARBA00005159"/>
    </source>
</evidence>
<evidence type="ECO:0000256" key="1">
    <source>
        <dbReference type="ARBA" id="ARBA00000312"/>
    </source>
</evidence>
<evidence type="ECO:0000256" key="4">
    <source>
        <dbReference type="ARBA" id="ARBA00003889"/>
    </source>
</evidence>
<comment type="pathway">
    <text evidence="6">Cofactor biosynthesis; adenosylcobalamin biosynthesis; adenosylcobalamin from cob(II)yrinate a,c-diamide: step 5/7.</text>
</comment>
<keyword evidence="10" id="KW-0169">Cobalamin biosynthesis</keyword>
<evidence type="ECO:0000256" key="3">
    <source>
        <dbReference type="ARBA" id="ARBA00001522"/>
    </source>
</evidence>
<comment type="catalytic activity">
    <reaction evidence="1">
        <text>adenosylcob(III)inamide + ATP = adenosylcob(III)inamide phosphate + ADP + H(+)</text>
        <dbReference type="Rhea" id="RHEA:15769"/>
        <dbReference type="ChEBI" id="CHEBI:2480"/>
        <dbReference type="ChEBI" id="CHEBI:15378"/>
        <dbReference type="ChEBI" id="CHEBI:30616"/>
        <dbReference type="ChEBI" id="CHEBI:58502"/>
        <dbReference type="ChEBI" id="CHEBI:456216"/>
        <dbReference type="EC" id="2.7.1.156"/>
    </reaction>
</comment>
<reference evidence="18 19" key="1">
    <citation type="submission" date="2021-10" db="EMBL/GenBank/DDBJ databases">
        <title>Anaerobic single-cell dispensing facilitates the cultivation of human gut bacteria.</title>
        <authorList>
            <person name="Afrizal A."/>
        </authorList>
    </citation>
    <scope>NUCLEOTIDE SEQUENCE [LARGE SCALE GENOMIC DNA]</scope>
    <source>
        <strain evidence="18 19">CLA-AA-H224</strain>
    </source>
</reference>
<dbReference type="Gene3D" id="3.40.50.300">
    <property type="entry name" value="P-loop containing nucleotide triphosphate hydrolases"/>
    <property type="match status" value="1"/>
</dbReference>
<dbReference type="EMBL" id="JAJEQN010000004">
    <property type="protein sequence ID" value="MCC2220472.1"/>
    <property type="molecule type" value="Genomic_DNA"/>
</dbReference>
<dbReference type="InterPro" id="IPR027417">
    <property type="entry name" value="P-loop_NTPase"/>
</dbReference>
<keyword evidence="12" id="KW-0547">Nucleotide-binding</keyword>
<evidence type="ECO:0000256" key="13">
    <source>
        <dbReference type="ARBA" id="ARBA00022777"/>
    </source>
</evidence>